<accession>A0ACD1G3S3</accession>
<evidence type="ECO:0000313" key="2">
    <source>
        <dbReference type="Proteomes" id="UP000249057"/>
    </source>
</evidence>
<protein>
    <submittedName>
        <fullName evidence="1">Uncharacterized protein</fullName>
    </submittedName>
</protein>
<reference evidence="1" key="1">
    <citation type="submission" date="2018-02" db="EMBL/GenBank/DDBJ databases">
        <title>The genomes of Aspergillus section Nigri reveals drivers in fungal speciation.</title>
        <authorList>
            <consortium name="DOE Joint Genome Institute"/>
            <person name="Vesth T.C."/>
            <person name="Nybo J."/>
            <person name="Theobald S."/>
            <person name="Brandl J."/>
            <person name="Frisvad J.C."/>
            <person name="Nielsen K.F."/>
            <person name="Lyhne E.K."/>
            <person name="Kogle M.E."/>
            <person name="Kuo A."/>
            <person name="Riley R."/>
            <person name="Clum A."/>
            <person name="Nolan M."/>
            <person name="Lipzen A."/>
            <person name="Salamov A."/>
            <person name="Henrissat B."/>
            <person name="Wiebenga A."/>
            <person name="De vries R.P."/>
            <person name="Grigoriev I.V."/>
            <person name="Mortensen U.H."/>
            <person name="Andersen M.R."/>
            <person name="Baker S.E."/>
        </authorList>
    </citation>
    <scope>NUCLEOTIDE SEQUENCE</scope>
    <source>
        <strain evidence="1">CBS 621.78</strain>
    </source>
</reference>
<name>A0ACD1G3S3_9EURO</name>
<keyword evidence="2" id="KW-1185">Reference proteome</keyword>
<organism evidence="1 2">
    <name type="scientific">Aspergillus brunneoviolaceus CBS 621.78</name>
    <dbReference type="NCBI Taxonomy" id="1450534"/>
    <lineage>
        <taxon>Eukaryota</taxon>
        <taxon>Fungi</taxon>
        <taxon>Dikarya</taxon>
        <taxon>Ascomycota</taxon>
        <taxon>Pezizomycotina</taxon>
        <taxon>Eurotiomycetes</taxon>
        <taxon>Eurotiomycetidae</taxon>
        <taxon>Eurotiales</taxon>
        <taxon>Aspergillaceae</taxon>
        <taxon>Aspergillus</taxon>
        <taxon>Aspergillus subgen. Circumdati</taxon>
    </lineage>
</organism>
<evidence type="ECO:0000313" key="1">
    <source>
        <dbReference type="EMBL" id="RAH43818.1"/>
    </source>
</evidence>
<dbReference type="Proteomes" id="UP000249057">
    <property type="component" value="Unassembled WGS sequence"/>
</dbReference>
<gene>
    <name evidence="1" type="ORF">BO95DRAFT_199401</name>
</gene>
<sequence>MNGRPFVGLSMPRVALIRTRLAASRRSTSRVAEPGARLPFPGLRHPRFFSGCFGERKRWGAFVWWAQLFSGAAFYPSIPSLTGAAQAFRNLVVAMVAPYLACTILSRIHQIPATGYLSGWFLHGLLVLAGDFVPFFALSPISPR</sequence>
<proteinExistence type="predicted"/>
<dbReference type="EMBL" id="KZ825359">
    <property type="protein sequence ID" value="RAH43818.1"/>
    <property type="molecule type" value="Genomic_DNA"/>
</dbReference>